<dbReference type="EMBL" id="JBIGHV010000003">
    <property type="protein sequence ID" value="MFG6430194.1"/>
    <property type="molecule type" value="Genomic_DNA"/>
</dbReference>
<reference evidence="1 2" key="1">
    <citation type="submission" date="2024-08" db="EMBL/GenBank/DDBJ databases">
        <authorList>
            <person name="Lu H."/>
        </authorList>
    </citation>
    <scope>NUCLEOTIDE SEQUENCE [LARGE SCALE GENOMIC DNA]</scope>
    <source>
        <strain evidence="1 2">LYH14W</strain>
    </source>
</reference>
<name>A0ABW7F261_9BURK</name>
<sequence>MQLFSVSPQPSPVAKLAQLHPAEPVPQQEQEPMTLKSCGWYDSSFELAAGLEISEQDDDVLYQLCQFCLH</sequence>
<comment type="caution">
    <text evidence="1">The sequence shown here is derived from an EMBL/GenBank/DDBJ whole genome shotgun (WGS) entry which is preliminary data.</text>
</comment>
<accession>A0ABW7F261</accession>
<dbReference type="RefSeq" id="WP_394478272.1">
    <property type="nucleotide sequence ID" value="NZ_JBIGHV010000003.1"/>
</dbReference>
<proteinExistence type="predicted"/>
<gene>
    <name evidence="1" type="ORF">ACG00Y_09740</name>
</gene>
<protein>
    <submittedName>
        <fullName evidence="1">Uncharacterized protein</fullName>
    </submittedName>
</protein>
<organism evidence="1 2">
    <name type="scientific">Pelomonas parva</name>
    <dbReference type="NCBI Taxonomy" id="3299032"/>
    <lineage>
        <taxon>Bacteria</taxon>
        <taxon>Pseudomonadati</taxon>
        <taxon>Pseudomonadota</taxon>
        <taxon>Betaproteobacteria</taxon>
        <taxon>Burkholderiales</taxon>
        <taxon>Sphaerotilaceae</taxon>
        <taxon>Roseateles</taxon>
    </lineage>
</organism>
<keyword evidence="2" id="KW-1185">Reference proteome</keyword>
<evidence type="ECO:0000313" key="2">
    <source>
        <dbReference type="Proteomes" id="UP001606210"/>
    </source>
</evidence>
<dbReference type="Proteomes" id="UP001606210">
    <property type="component" value="Unassembled WGS sequence"/>
</dbReference>
<evidence type="ECO:0000313" key="1">
    <source>
        <dbReference type="EMBL" id="MFG6430194.1"/>
    </source>
</evidence>